<evidence type="ECO:0000313" key="2">
    <source>
        <dbReference type="Proteomes" id="UP000318571"/>
    </source>
</evidence>
<keyword evidence="2" id="KW-1185">Reference proteome</keyword>
<dbReference type="AlphaFoldDB" id="A0A553PC21"/>
<dbReference type="Proteomes" id="UP000318571">
    <property type="component" value="Chromosome 2"/>
</dbReference>
<reference evidence="1 2" key="1">
    <citation type="journal article" date="2018" name="Nat. Ecol. Evol.">
        <title>Genomic signatures of mitonuclear coevolution across populations of Tigriopus californicus.</title>
        <authorList>
            <person name="Barreto F.S."/>
            <person name="Watson E.T."/>
            <person name="Lima T.G."/>
            <person name="Willett C.S."/>
            <person name="Edmands S."/>
            <person name="Li W."/>
            <person name="Burton R.S."/>
        </authorList>
    </citation>
    <scope>NUCLEOTIDE SEQUENCE [LARGE SCALE GENOMIC DNA]</scope>
    <source>
        <strain evidence="1 2">San Diego</strain>
    </source>
</reference>
<evidence type="ECO:0000313" key="1">
    <source>
        <dbReference type="EMBL" id="TRY75228.1"/>
    </source>
</evidence>
<proteinExistence type="predicted"/>
<protein>
    <submittedName>
        <fullName evidence="1">Uncharacterized protein</fullName>
    </submittedName>
</protein>
<organism evidence="1 2">
    <name type="scientific">Tigriopus californicus</name>
    <name type="common">Marine copepod</name>
    <dbReference type="NCBI Taxonomy" id="6832"/>
    <lineage>
        <taxon>Eukaryota</taxon>
        <taxon>Metazoa</taxon>
        <taxon>Ecdysozoa</taxon>
        <taxon>Arthropoda</taxon>
        <taxon>Crustacea</taxon>
        <taxon>Multicrustacea</taxon>
        <taxon>Hexanauplia</taxon>
        <taxon>Copepoda</taxon>
        <taxon>Harpacticoida</taxon>
        <taxon>Harpacticidae</taxon>
        <taxon>Tigriopus</taxon>
    </lineage>
</organism>
<accession>A0A553PC21</accession>
<gene>
    <name evidence="1" type="ORF">TCAL_01313</name>
</gene>
<sequence>MFRFTAGQAMSPAVSVFLRAFNLELFLDLDIIHLENSDQANLMMYGPSRSNPRVRDCQN</sequence>
<dbReference type="EMBL" id="VCGU01000005">
    <property type="protein sequence ID" value="TRY75228.1"/>
    <property type="molecule type" value="Genomic_DNA"/>
</dbReference>
<comment type="caution">
    <text evidence="1">The sequence shown here is derived from an EMBL/GenBank/DDBJ whole genome shotgun (WGS) entry which is preliminary data.</text>
</comment>
<name>A0A553PC21_TIGCA</name>